<evidence type="ECO:0000256" key="7">
    <source>
        <dbReference type="RuleBase" id="RU369079"/>
    </source>
</evidence>
<dbReference type="Proteomes" id="UP000529417">
    <property type="component" value="Unassembled WGS sequence"/>
</dbReference>
<evidence type="ECO:0000256" key="6">
    <source>
        <dbReference type="ARBA" id="ARBA00023136"/>
    </source>
</evidence>
<keyword evidence="5 7" id="KW-1133">Transmembrane helix</keyword>
<keyword evidence="7" id="KW-0997">Cell inner membrane</keyword>
<evidence type="ECO:0000256" key="4">
    <source>
        <dbReference type="ARBA" id="ARBA00022692"/>
    </source>
</evidence>
<name>A0A7Z0HZJ0_9RHOB</name>
<keyword evidence="2 7" id="KW-0813">Transport</keyword>
<evidence type="ECO:0000256" key="2">
    <source>
        <dbReference type="ARBA" id="ARBA00022448"/>
    </source>
</evidence>
<feature type="transmembrane region" description="Helical" evidence="7">
    <location>
        <begin position="284"/>
        <end position="310"/>
    </location>
</feature>
<keyword evidence="6 7" id="KW-0472">Membrane</keyword>
<keyword evidence="3" id="KW-1003">Cell membrane</keyword>
<comment type="caution">
    <text evidence="9">The sequence shown here is derived from an EMBL/GenBank/DDBJ whole genome shotgun (WGS) entry which is preliminary data.</text>
</comment>
<feature type="transmembrane region" description="Helical" evidence="7">
    <location>
        <begin position="138"/>
        <end position="157"/>
    </location>
</feature>
<dbReference type="GO" id="GO:0022857">
    <property type="term" value="F:transmembrane transporter activity"/>
    <property type="evidence" value="ECO:0007669"/>
    <property type="project" value="UniProtKB-UniRule"/>
</dbReference>
<protein>
    <recommendedName>
        <fullName evidence="7">TRAP transporter small permease protein</fullName>
    </recommendedName>
</protein>
<feature type="domain" description="Tripartite ATP-independent periplasmic transporters DctQ component" evidence="8">
    <location>
        <begin position="171"/>
        <end position="303"/>
    </location>
</feature>
<feature type="transmembrane region" description="Helical" evidence="7">
    <location>
        <begin position="196"/>
        <end position="212"/>
    </location>
</feature>
<feature type="transmembrane region" description="Helical" evidence="7">
    <location>
        <begin position="13"/>
        <end position="35"/>
    </location>
</feature>
<feature type="transmembrane region" description="Helical" evidence="7">
    <location>
        <begin position="55"/>
        <end position="73"/>
    </location>
</feature>
<comment type="subcellular location">
    <subcellularLocation>
        <location evidence="7">Cell inner membrane</location>
        <topology evidence="7">Multi-pass membrane protein</topology>
    </subcellularLocation>
    <subcellularLocation>
        <location evidence="1">Cell membrane</location>
        <topology evidence="1">Multi-pass membrane protein</topology>
    </subcellularLocation>
</comment>
<accession>A0A7Z0HZJ0</accession>
<keyword evidence="10" id="KW-1185">Reference proteome</keyword>
<gene>
    <name evidence="9" type="ORF">HUK65_07830</name>
</gene>
<comment type="caution">
    <text evidence="7">Lacks conserved residue(s) required for the propagation of feature annotation.</text>
</comment>
<feature type="transmembrane region" description="Helical" evidence="7">
    <location>
        <begin position="163"/>
        <end position="184"/>
    </location>
</feature>
<feature type="transmembrane region" description="Helical" evidence="7">
    <location>
        <begin position="232"/>
        <end position="263"/>
    </location>
</feature>
<dbReference type="InterPro" id="IPR055348">
    <property type="entry name" value="DctQ"/>
</dbReference>
<reference evidence="9 10" key="1">
    <citation type="journal article" date="2000" name="Arch. Microbiol.">
        <title>Rhodobaca bogoriensis gen. nov. and sp. nov., an alkaliphilic purple nonsulfur bacterium from African Rift Valley soda lakes.</title>
        <authorList>
            <person name="Milford A.D."/>
            <person name="Achenbach L.A."/>
            <person name="Jung D.O."/>
            <person name="Madigan M.T."/>
        </authorList>
    </citation>
    <scope>NUCLEOTIDE SEQUENCE [LARGE SCALE GENOMIC DNA]</scope>
    <source>
        <strain evidence="9 10">2376</strain>
    </source>
</reference>
<keyword evidence="4 7" id="KW-0812">Transmembrane</keyword>
<evidence type="ECO:0000313" key="10">
    <source>
        <dbReference type="Proteomes" id="UP000529417"/>
    </source>
</evidence>
<feature type="transmembrane region" description="Helical" evidence="7">
    <location>
        <begin position="93"/>
        <end position="117"/>
    </location>
</feature>
<comment type="function">
    <text evidence="7">Part of the tripartite ATP-independent periplasmic (TRAP) transport system.</text>
</comment>
<comment type="subunit">
    <text evidence="7">The complex comprises the extracytoplasmic solute receptor protein and the two transmembrane proteins.</text>
</comment>
<comment type="similarity">
    <text evidence="7">Belongs to the TRAP transporter small permease family.</text>
</comment>
<evidence type="ECO:0000256" key="3">
    <source>
        <dbReference type="ARBA" id="ARBA00022475"/>
    </source>
</evidence>
<dbReference type="Pfam" id="PF04290">
    <property type="entry name" value="DctQ"/>
    <property type="match status" value="1"/>
</dbReference>
<evidence type="ECO:0000313" key="9">
    <source>
        <dbReference type="EMBL" id="NYS24902.1"/>
    </source>
</evidence>
<organism evidence="9 10">
    <name type="scientific">Rhabdonatronobacter sediminivivens</name>
    <dbReference type="NCBI Taxonomy" id="2743469"/>
    <lineage>
        <taxon>Bacteria</taxon>
        <taxon>Pseudomonadati</taxon>
        <taxon>Pseudomonadota</taxon>
        <taxon>Alphaproteobacteria</taxon>
        <taxon>Rhodobacterales</taxon>
        <taxon>Paracoccaceae</taxon>
        <taxon>Rhabdonatronobacter</taxon>
    </lineage>
</organism>
<dbReference type="RefSeq" id="WP_179905603.1">
    <property type="nucleotide sequence ID" value="NZ_JACBXS010000012.1"/>
</dbReference>
<dbReference type="GO" id="GO:0005886">
    <property type="term" value="C:plasma membrane"/>
    <property type="evidence" value="ECO:0007669"/>
    <property type="project" value="UniProtKB-SubCell"/>
</dbReference>
<evidence type="ECO:0000259" key="8">
    <source>
        <dbReference type="Pfam" id="PF04290"/>
    </source>
</evidence>
<dbReference type="EMBL" id="JACBXS010000012">
    <property type="protein sequence ID" value="NYS24902.1"/>
    <property type="molecule type" value="Genomic_DNA"/>
</dbReference>
<evidence type="ECO:0000256" key="5">
    <source>
        <dbReference type="ARBA" id="ARBA00022989"/>
    </source>
</evidence>
<sequence length="332" mass="36315">MPHSTPATGIGPILLRLLAWGTVTITFAFLIENYLVHWRGQPGAMAFVQGQTDGLLSAVLYVVAAVLAVALVYRSRNEPFRTDSARIEALTNYLVRACFFAVLFVGLGDTAVSWLRAEGLHRVLFSDEMATALGQTRFRGPMIHVPLMVLGFVVAAFTRTLGFFWLALLVVLVQLLMVIGRFIFSYEQPFMADLVRMWYAALFLFASAYTLATDGHVRVDVFYSSMSRKGRALVNGLGAVVLGMTMCWTILILGTATSASTLIGPFLRFEQGQQTYGLMTKYTLAVFLGIFAVTMLFQFAAYVLGAAASWRDEFDPNAPPEGAAADVKLAAG</sequence>
<dbReference type="AlphaFoldDB" id="A0A7Z0HZJ0"/>
<evidence type="ECO:0000256" key="1">
    <source>
        <dbReference type="ARBA" id="ARBA00004651"/>
    </source>
</evidence>
<proteinExistence type="inferred from homology"/>